<dbReference type="Pfam" id="PF00117">
    <property type="entry name" value="GATase"/>
    <property type="match status" value="1"/>
</dbReference>
<dbReference type="EC" id="2.4.2.-" evidence="12"/>
<feature type="domain" description="Glutamine amidotransferase" evidence="11">
    <location>
        <begin position="16"/>
        <end position="193"/>
    </location>
</feature>
<dbReference type="InterPro" id="IPR029062">
    <property type="entry name" value="Class_I_gatase-like"/>
</dbReference>
<dbReference type="Gene3D" id="3.40.50.880">
    <property type="match status" value="1"/>
</dbReference>
<dbReference type="GO" id="GO:0000107">
    <property type="term" value="F:imidazoleglycerol-phosphate synthase activity"/>
    <property type="evidence" value="ECO:0007669"/>
    <property type="project" value="TreeGrafter"/>
</dbReference>
<evidence type="ECO:0000313" key="13">
    <source>
        <dbReference type="Proteomes" id="UP000222818"/>
    </source>
</evidence>
<comment type="catalytic activity">
    <reaction evidence="9">
        <text>L-glutamine + H2O = L-glutamate + NH4(+)</text>
        <dbReference type="Rhea" id="RHEA:15889"/>
        <dbReference type="ChEBI" id="CHEBI:15377"/>
        <dbReference type="ChEBI" id="CHEBI:28938"/>
        <dbReference type="ChEBI" id="CHEBI:29985"/>
        <dbReference type="ChEBI" id="CHEBI:58359"/>
        <dbReference type="EC" id="3.5.1.2"/>
    </reaction>
</comment>
<reference evidence="12 13" key="1">
    <citation type="journal article" date="2017" name="ISME J.">
        <title>Tremblaya phenacola PPER: an evolutionary beta-gammaproteobacterium collage.</title>
        <authorList>
            <person name="Gil R."/>
            <person name="Vargas-Chavez C."/>
            <person name="Lopez-Madrigal S."/>
            <person name="Santos-Garcia D."/>
            <person name="Latorre A."/>
            <person name="Moya A."/>
        </authorList>
    </citation>
    <scope>NUCLEOTIDE SEQUENCE [LARGE SCALE GENOMIC DNA]</scope>
    <source>
        <strain evidence="12 13">PPER</strain>
    </source>
</reference>
<feature type="active site" evidence="10">
    <location>
        <position position="178"/>
    </location>
</feature>
<evidence type="ECO:0000256" key="1">
    <source>
        <dbReference type="ARBA" id="ARBA00005091"/>
    </source>
</evidence>
<keyword evidence="7" id="KW-0456">Lyase</keyword>
<organism evidence="12 13">
    <name type="scientific">Candidatus Tremblayella phenacoccinincola</name>
    <dbReference type="NCBI Taxonomy" id="1010676"/>
    <lineage>
        <taxon>Bacteria</taxon>
        <taxon>Pseudomonadati</taxon>
        <taxon>Pseudomonadota</taxon>
        <taxon>Betaproteobacteria</taxon>
        <taxon>Candidatus Tremblayella</taxon>
    </lineage>
</organism>
<dbReference type="AlphaFoldDB" id="A0A2G0V6Z5"/>
<gene>
    <name evidence="12" type="primary">hisH</name>
    <name evidence="12" type="ORF">TPPER_00177</name>
</gene>
<evidence type="ECO:0000256" key="10">
    <source>
        <dbReference type="PIRSR" id="PIRSR000495-1"/>
    </source>
</evidence>
<dbReference type="GO" id="GO:0016829">
    <property type="term" value="F:lyase activity"/>
    <property type="evidence" value="ECO:0007669"/>
    <property type="project" value="UniProtKB-KW"/>
</dbReference>
<dbReference type="PANTHER" id="PTHR42701:SF1">
    <property type="entry name" value="IMIDAZOLE GLYCEROL PHOSPHATE SYNTHASE SUBUNIT HISH"/>
    <property type="match status" value="1"/>
</dbReference>
<evidence type="ECO:0000256" key="4">
    <source>
        <dbReference type="ARBA" id="ARBA00022801"/>
    </source>
</evidence>
<evidence type="ECO:0000313" key="12">
    <source>
        <dbReference type="EMBL" id="PHN16230.1"/>
    </source>
</evidence>
<dbReference type="EMBL" id="MKGN01000018">
    <property type="protein sequence ID" value="PHN16230.1"/>
    <property type="molecule type" value="Genomic_DNA"/>
</dbReference>
<feature type="active site" description="Nucleophile" evidence="10">
    <location>
        <position position="77"/>
    </location>
</feature>
<comment type="caution">
    <text evidence="12">The sequence shown here is derived from an EMBL/GenBank/DDBJ whole genome shotgun (WGS) entry which is preliminary data.</text>
</comment>
<dbReference type="UniPathway" id="UPA00031">
    <property type="reaction ID" value="UER00010"/>
</dbReference>
<dbReference type="InterPro" id="IPR010139">
    <property type="entry name" value="Imidazole-glycPsynth_HisH"/>
</dbReference>
<keyword evidence="5" id="KW-0315">Glutamine amidotransferase</keyword>
<dbReference type="PANTHER" id="PTHR42701">
    <property type="entry name" value="IMIDAZOLE GLYCEROL PHOSPHATE SYNTHASE SUBUNIT HISH"/>
    <property type="match status" value="1"/>
</dbReference>
<dbReference type="SUPFAM" id="SSF52317">
    <property type="entry name" value="Class I glutamine amidotransferase-like"/>
    <property type="match status" value="1"/>
</dbReference>
<keyword evidence="13" id="KW-1185">Reference proteome</keyword>
<evidence type="ECO:0000256" key="2">
    <source>
        <dbReference type="ARBA" id="ARBA00011152"/>
    </source>
</evidence>
<comment type="subunit">
    <text evidence="2">Heterodimer of HisH and HisF.</text>
</comment>
<name>A0A2G0V6Z5_9PROT</name>
<feature type="active site" evidence="10">
    <location>
        <position position="180"/>
    </location>
</feature>
<evidence type="ECO:0000256" key="8">
    <source>
        <dbReference type="ARBA" id="ARBA00047838"/>
    </source>
</evidence>
<evidence type="ECO:0000259" key="11">
    <source>
        <dbReference type="Pfam" id="PF00117"/>
    </source>
</evidence>
<protein>
    <submittedName>
        <fullName evidence="12">Imidazole glycerol phosphate synthase subunit HisH</fullName>
        <ecNumber evidence="12">2.4.2.-</ecNumber>
    </submittedName>
</protein>
<comment type="catalytic activity">
    <reaction evidence="8">
        <text>5-[(5-phospho-1-deoxy-D-ribulos-1-ylimino)methylamino]-1-(5-phospho-beta-D-ribosyl)imidazole-4-carboxamide + L-glutamine = D-erythro-1-(imidazol-4-yl)glycerol 3-phosphate + 5-amino-1-(5-phospho-beta-D-ribosyl)imidazole-4-carboxamide + L-glutamate + H(+)</text>
        <dbReference type="Rhea" id="RHEA:24793"/>
        <dbReference type="ChEBI" id="CHEBI:15378"/>
        <dbReference type="ChEBI" id="CHEBI:29985"/>
        <dbReference type="ChEBI" id="CHEBI:58278"/>
        <dbReference type="ChEBI" id="CHEBI:58359"/>
        <dbReference type="ChEBI" id="CHEBI:58475"/>
        <dbReference type="ChEBI" id="CHEBI:58525"/>
        <dbReference type="EC" id="4.3.2.10"/>
    </reaction>
</comment>
<keyword evidence="12" id="KW-0328">Glycosyltransferase</keyword>
<dbReference type="InterPro" id="IPR017926">
    <property type="entry name" value="GATASE"/>
</dbReference>
<dbReference type="GO" id="GO:0000105">
    <property type="term" value="P:L-histidine biosynthetic process"/>
    <property type="evidence" value="ECO:0007669"/>
    <property type="project" value="UniProtKB-UniPathway"/>
</dbReference>
<dbReference type="GO" id="GO:0004359">
    <property type="term" value="F:glutaminase activity"/>
    <property type="evidence" value="ECO:0007669"/>
    <property type="project" value="UniProtKB-EC"/>
</dbReference>
<dbReference type="Proteomes" id="UP000222818">
    <property type="component" value="Unassembled WGS sequence"/>
</dbReference>
<dbReference type="NCBIfam" id="TIGR01855">
    <property type="entry name" value="IMP_synth_hisH"/>
    <property type="match status" value="1"/>
</dbReference>
<proteinExistence type="predicted"/>
<keyword evidence="12" id="KW-0808">Transferase</keyword>
<accession>A0A2G0V6Z5</accession>
<dbReference type="PROSITE" id="PS51273">
    <property type="entry name" value="GATASE_TYPE_1"/>
    <property type="match status" value="1"/>
</dbReference>
<evidence type="ECO:0000256" key="9">
    <source>
        <dbReference type="ARBA" id="ARBA00049534"/>
    </source>
</evidence>
<dbReference type="PIRSF" id="PIRSF000495">
    <property type="entry name" value="Amidotransf_hisH"/>
    <property type="match status" value="1"/>
</dbReference>
<sequence length="196" mass="21630">MLIAILNTGCANISSVKHTIHMLGYDSIVSCDYNTIINTDKLIIPGIGTSSLVMNNVNAYKLSNIIATFPNPILGICIGMQLMCLSSKEDGSIKALGIIENQTEQLTNYGKLIPHIGWNKVVHQSKNFLFKDIENGSCFYFVHSYNIPLSIADIATSIYGDLYTAAFNINNYYGVQFHPEKSGKLGMILLRNFIAL</sequence>
<dbReference type="OrthoDB" id="9807137at2"/>
<comment type="pathway">
    <text evidence="1">Amino-acid biosynthesis; L-histidine biosynthesis; L-histidine from 5-phospho-alpha-D-ribose 1-diphosphate: step 5/9.</text>
</comment>
<keyword evidence="3" id="KW-0028">Amino-acid biosynthesis</keyword>
<evidence type="ECO:0000256" key="3">
    <source>
        <dbReference type="ARBA" id="ARBA00022605"/>
    </source>
</evidence>
<evidence type="ECO:0000256" key="7">
    <source>
        <dbReference type="ARBA" id="ARBA00023239"/>
    </source>
</evidence>
<keyword evidence="6" id="KW-0368">Histidine biosynthesis</keyword>
<dbReference type="RefSeq" id="WP_099336898.1">
    <property type="nucleotide sequence ID" value="NZ_MKGN01000018.1"/>
</dbReference>
<keyword evidence="4" id="KW-0378">Hydrolase</keyword>
<evidence type="ECO:0000256" key="5">
    <source>
        <dbReference type="ARBA" id="ARBA00022962"/>
    </source>
</evidence>
<evidence type="ECO:0000256" key="6">
    <source>
        <dbReference type="ARBA" id="ARBA00023102"/>
    </source>
</evidence>